<feature type="region of interest" description="Disordered" evidence="1">
    <location>
        <begin position="307"/>
        <end position="349"/>
    </location>
</feature>
<proteinExistence type="predicted"/>
<dbReference type="Proteomes" id="UP000199239">
    <property type="component" value="Unassembled WGS sequence"/>
</dbReference>
<accession>A0A1I6SCK1</accession>
<protein>
    <recommendedName>
        <fullName evidence="4">Phosphoadenosine phosphosulfate reductase</fullName>
    </recommendedName>
</protein>
<evidence type="ECO:0000256" key="1">
    <source>
        <dbReference type="SAM" id="MobiDB-lite"/>
    </source>
</evidence>
<dbReference type="EMBL" id="FPAJ01000002">
    <property type="protein sequence ID" value="SFS74705.1"/>
    <property type="molecule type" value="Genomic_DNA"/>
</dbReference>
<organism evidence="2 3">
    <name type="scientific">Sulfitobacter marinus</name>
    <dbReference type="NCBI Taxonomy" id="394264"/>
    <lineage>
        <taxon>Bacteria</taxon>
        <taxon>Pseudomonadati</taxon>
        <taxon>Pseudomonadota</taxon>
        <taxon>Alphaproteobacteria</taxon>
        <taxon>Rhodobacterales</taxon>
        <taxon>Roseobacteraceae</taxon>
        <taxon>Sulfitobacter</taxon>
    </lineage>
</organism>
<dbReference type="RefSeq" id="WP_245764224.1">
    <property type="nucleotide sequence ID" value="NZ_FPAJ01000002.1"/>
</dbReference>
<name>A0A1I6SCK1_9RHOB</name>
<evidence type="ECO:0000313" key="3">
    <source>
        <dbReference type="Proteomes" id="UP000199239"/>
    </source>
</evidence>
<dbReference type="AlphaFoldDB" id="A0A1I6SCK1"/>
<reference evidence="3" key="1">
    <citation type="submission" date="2016-10" db="EMBL/GenBank/DDBJ databases">
        <authorList>
            <person name="Varghese N."/>
            <person name="Submissions S."/>
        </authorList>
    </citation>
    <scope>NUCLEOTIDE SEQUENCE [LARGE SCALE GENOMIC DNA]</scope>
    <source>
        <strain evidence="3">DSM 23422</strain>
    </source>
</reference>
<keyword evidence="3" id="KW-1185">Reference proteome</keyword>
<feature type="compositionally biased region" description="Low complexity" evidence="1">
    <location>
        <begin position="312"/>
        <end position="327"/>
    </location>
</feature>
<gene>
    <name evidence="2" type="ORF">SAMN04488040_1845</name>
</gene>
<sequence>MIDAPFTIDAPLTGLQKDDWLLALSEVAEEDGFFENLGDAHYAIFVERKPTLLVTFETVNGMRALSEMSHPLGWEMVRSYGWSHLCIASEGDTWFRDPAVYDRFDKFIDDGFFDKFERVIFYGAGPGGYAAAAYSVASPGAQVVMIQPQATLDPRVTEWDDRFVEMRRTDFTSRFGYAPDMLDAAAHAFVLYDPKVTLDAMHAALFTRPNVTKFRMAHMGVALQSELLQIDQLEALLKLAADGQLNASSFAKLYRARRDYRKYLKSLLATLEAQDRKILILSLCRYVNARMQAPRFSRRQRAIEAELRQEAEAQNPAPAEEPVAAVEDATDPAAMARDTPEVSDDSATA</sequence>
<evidence type="ECO:0008006" key="4">
    <source>
        <dbReference type="Google" id="ProtNLM"/>
    </source>
</evidence>
<evidence type="ECO:0000313" key="2">
    <source>
        <dbReference type="EMBL" id="SFS74705.1"/>
    </source>
</evidence>
<dbReference type="STRING" id="394264.SAMN04488040_1845"/>